<reference evidence="3 4" key="1">
    <citation type="submission" date="2019-08" db="EMBL/GenBank/DDBJ databases">
        <title>Chromobacterium paludis, a novel bacterium isolated from a Maryland marsh pond.</title>
        <authorList>
            <person name="Blackburn M.B."/>
            <person name="Gundersen-Rindal D.E."/>
        </authorList>
    </citation>
    <scope>NUCLEOTIDE SEQUENCE [LARGE SCALE GENOMIC DNA]</scope>
    <source>
        <strain evidence="4">IIBBL 257-1</strain>
    </source>
</reference>
<dbReference type="InterPro" id="IPR010982">
    <property type="entry name" value="Lambda_DNA-bd_dom_sf"/>
</dbReference>
<evidence type="ECO:0000256" key="1">
    <source>
        <dbReference type="ARBA" id="ARBA00023125"/>
    </source>
</evidence>
<keyword evidence="1" id="KW-0238">DNA-binding</keyword>
<sequence length="110" mass="12529">MDTKTLIGKQVQSLRKRKGLSQETLAELVGIDAKSLSRLERGAHYPSIETLEKMATAMNFELKDFFDFDNRPSVEELRNQVIRAAQEANYELLAKMVGVLLEPARPRQTH</sequence>
<dbReference type="PANTHER" id="PTHR46558:SF11">
    <property type="entry name" value="HTH-TYPE TRANSCRIPTIONAL REGULATOR XRE"/>
    <property type="match status" value="1"/>
</dbReference>
<evidence type="ECO:0000259" key="2">
    <source>
        <dbReference type="PROSITE" id="PS50943"/>
    </source>
</evidence>
<accession>A0A5C1DH48</accession>
<dbReference type="EMBL" id="CP043473">
    <property type="protein sequence ID" value="QEL56046.1"/>
    <property type="molecule type" value="Genomic_DNA"/>
</dbReference>
<dbReference type="Pfam" id="PF01381">
    <property type="entry name" value="HTH_3"/>
    <property type="match status" value="1"/>
</dbReference>
<dbReference type="PROSITE" id="PS50943">
    <property type="entry name" value="HTH_CROC1"/>
    <property type="match status" value="1"/>
</dbReference>
<keyword evidence="4" id="KW-1185">Reference proteome</keyword>
<feature type="domain" description="HTH cro/C1-type" evidence="2">
    <location>
        <begin position="11"/>
        <end position="65"/>
    </location>
</feature>
<proteinExistence type="predicted"/>
<gene>
    <name evidence="3" type="ORF">FYK34_11000</name>
</gene>
<dbReference type="SMART" id="SM00530">
    <property type="entry name" value="HTH_XRE"/>
    <property type="match status" value="1"/>
</dbReference>
<dbReference type="RefSeq" id="WP_149296401.1">
    <property type="nucleotide sequence ID" value="NZ_CP043473.1"/>
</dbReference>
<dbReference type="SUPFAM" id="SSF47413">
    <property type="entry name" value="lambda repressor-like DNA-binding domains"/>
    <property type="match status" value="1"/>
</dbReference>
<dbReference type="PANTHER" id="PTHR46558">
    <property type="entry name" value="TRACRIPTIONAL REGULATORY PROTEIN-RELATED-RELATED"/>
    <property type="match status" value="1"/>
</dbReference>
<evidence type="ECO:0000313" key="3">
    <source>
        <dbReference type="EMBL" id="QEL56046.1"/>
    </source>
</evidence>
<dbReference type="InterPro" id="IPR001387">
    <property type="entry name" value="Cro/C1-type_HTH"/>
</dbReference>
<dbReference type="Proteomes" id="UP000322079">
    <property type="component" value="Chromosome"/>
</dbReference>
<protein>
    <submittedName>
        <fullName evidence="3">Helix-turn-helix transcriptional regulator</fullName>
    </submittedName>
</protein>
<dbReference type="CDD" id="cd00093">
    <property type="entry name" value="HTH_XRE"/>
    <property type="match status" value="1"/>
</dbReference>
<dbReference type="AlphaFoldDB" id="A0A5C1DH48"/>
<organism evidence="3 4">
    <name type="scientific">Chromobacterium paludis</name>
    <dbReference type="NCBI Taxonomy" id="2605945"/>
    <lineage>
        <taxon>Bacteria</taxon>
        <taxon>Pseudomonadati</taxon>
        <taxon>Pseudomonadota</taxon>
        <taxon>Betaproteobacteria</taxon>
        <taxon>Neisseriales</taxon>
        <taxon>Chromobacteriaceae</taxon>
        <taxon>Chromobacterium</taxon>
    </lineage>
</organism>
<dbReference type="Gene3D" id="1.10.260.40">
    <property type="entry name" value="lambda repressor-like DNA-binding domains"/>
    <property type="match status" value="1"/>
</dbReference>
<name>A0A5C1DH48_9NEIS</name>
<dbReference type="KEGG" id="chrm:FYK34_11000"/>
<evidence type="ECO:0000313" key="4">
    <source>
        <dbReference type="Proteomes" id="UP000322079"/>
    </source>
</evidence>
<dbReference type="GO" id="GO:0003677">
    <property type="term" value="F:DNA binding"/>
    <property type="evidence" value="ECO:0007669"/>
    <property type="project" value="UniProtKB-KW"/>
</dbReference>